<evidence type="ECO:0000313" key="2">
    <source>
        <dbReference type="Proteomes" id="UP000244727"/>
    </source>
</evidence>
<dbReference type="InterPro" id="IPR055685">
    <property type="entry name" value="DUF7261"/>
</dbReference>
<accession>A0A2R4WXK5</accession>
<dbReference type="EMBL" id="CP028858">
    <property type="protein sequence ID" value="AWB26241.1"/>
    <property type="molecule type" value="Genomic_DNA"/>
</dbReference>
<keyword evidence="2" id="KW-1185">Reference proteome</keyword>
<organism evidence="1 2">
    <name type="scientific">Halococcoides cellulosivorans</name>
    <dbReference type="NCBI Taxonomy" id="1679096"/>
    <lineage>
        <taxon>Archaea</taxon>
        <taxon>Methanobacteriati</taxon>
        <taxon>Methanobacteriota</taxon>
        <taxon>Stenosarchaea group</taxon>
        <taxon>Halobacteria</taxon>
        <taxon>Halobacteriales</taxon>
        <taxon>Haloarculaceae</taxon>
        <taxon>Halococcoides</taxon>
    </lineage>
</organism>
<dbReference type="AlphaFoldDB" id="A0A2R4WXK5"/>
<reference evidence="1 2" key="1">
    <citation type="submission" date="2018-04" db="EMBL/GenBank/DDBJ databases">
        <title>Halococcoides cellulosivorans gen. nov., sp. nov., an extremely halophilic cellulose-utilizing haloarchaeon from hypersaline lakes.</title>
        <authorList>
            <person name="Sorokin D.Y."/>
            <person name="Toshchakov S.V."/>
            <person name="Samarov N.I."/>
            <person name="Korzhenkov A."/>
            <person name="Kublanov I.V."/>
        </authorList>
    </citation>
    <scope>NUCLEOTIDE SEQUENCE [LARGE SCALE GENOMIC DNA]</scope>
    <source>
        <strain evidence="1 2">HArcel1</strain>
    </source>
</reference>
<sequence>MVSDSRGQVILLAAVLVAVIFVSLAFVVNAAISTDTVSIDGIDDVRDDDALQIQQEVRHGVQEAIVEAGTPGEFGSIMGDLESSLRTQYAHGDRFIRLDVDSVDFTATPSEADITLTYDSPQTHYEATINVEEP</sequence>
<dbReference type="RefSeq" id="WP_108380610.1">
    <property type="nucleotide sequence ID" value="NZ_CP028858.1"/>
</dbReference>
<evidence type="ECO:0000313" key="1">
    <source>
        <dbReference type="EMBL" id="AWB26241.1"/>
    </source>
</evidence>
<proteinExistence type="predicted"/>
<dbReference type="KEGG" id="harc:HARCEL1_00150"/>
<dbReference type="Proteomes" id="UP000244727">
    <property type="component" value="Chromosome"/>
</dbReference>
<dbReference type="Pfam" id="PF23922">
    <property type="entry name" value="DUF7261"/>
    <property type="match status" value="1"/>
</dbReference>
<protein>
    <submittedName>
        <fullName evidence="1">Uncharacterized protein</fullName>
    </submittedName>
</protein>
<name>A0A2R4WXK5_9EURY</name>
<dbReference type="GeneID" id="36510871"/>
<gene>
    <name evidence="1" type="ORF">HARCEL1_00150</name>
</gene>